<organism evidence="1 2">
    <name type="scientific">Neolewinella aquimaris</name>
    <dbReference type="NCBI Taxonomy" id="1835722"/>
    <lineage>
        <taxon>Bacteria</taxon>
        <taxon>Pseudomonadati</taxon>
        <taxon>Bacteroidota</taxon>
        <taxon>Saprospiria</taxon>
        <taxon>Saprospirales</taxon>
        <taxon>Lewinellaceae</taxon>
        <taxon>Neolewinella</taxon>
    </lineage>
</organism>
<protein>
    <recommendedName>
        <fullName evidence="3">Circularly permuted type 2 ATP-grasp protein</fullName>
    </recommendedName>
</protein>
<dbReference type="RefSeq" id="WP_183494822.1">
    <property type="nucleotide sequence ID" value="NZ_JACIFF010000002.1"/>
</dbReference>
<evidence type="ECO:0008006" key="3">
    <source>
        <dbReference type="Google" id="ProtNLM"/>
    </source>
</evidence>
<keyword evidence="2" id="KW-1185">Reference proteome</keyword>
<sequence length="396" mass="45314">MIPALRQQYNDSFTNEAYQAMISWLGGQYNHDPKFHVAETPVFFPRDFRERVFSACEDVLDVIADPGYAERAAAAIPPGEFVPNQTERPLFLQLDFGVCQAADGTIVPQLVEAQGFPSLYHFQHLLDRSFRRFFTVPDGFSARFDGSSPEEYLDTLRQAILGGHAPENVILLEVDPKGQTTRIDLVVACAELGIQEVCISEVDLEDGKLYYDRDGKRTQVHRIYNRVIFDELKARTDLKRKFNLIEVAEVEWAGHPNWFFLISKYSLPFMDSPYVPETRFVSELDHFPANLSDYVLKPLYSFAGMGVNLHPTEADLRGLDQPEHFILQKKVYYVPIVRTPDELARVELRMMYLWLPGDDRPTLVNNLVRLSKGEMIGVRYNKGKSWVGGTLGYFEV</sequence>
<comment type="caution">
    <text evidence="1">The sequence shown here is derived from an EMBL/GenBank/DDBJ whole genome shotgun (WGS) entry which is preliminary data.</text>
</comment>
<dbReference type="AlphaFoldDB" id="A0A840E0A0"/>
<name>A0A840E0A0_9BACT</name>
<dbReference type="Proteomes" id="UP000576209">
    <property type="component" value="Unassembled WGS sequence"/>
</dbReference>
<dbReference type="EMBL" id="JACIFF010000002">
    <property type="protein sequence ID" value="MBB4078580.1"/>
    <property type="molecule type" value="Genomic_DNA"/>
</dbReference>
<reference evidence="1 2" key="1">
    <citation type="submission" date="2020-08" db="EMBL/GenBank/DDBJ databases">
        <title>Genomic Encyclopedia of Type Strains, Phase IV (KMG-IV): sequencing the most valuable type-strain genomes for metagenomic binning, comparative biology and taxonomic classification.</title>
        <authorList>
            <person name="Goeker M."/>
        </authorList>
    </citation>
    <scope>NUCLEOTIDE SEQUENCE [LARGE SCALE GENOMIC DNA]</scope>
    <source>
        <strain evidence="1 2">DSM 105137</strain>
    </source>
</reference>
<gene>
    <name evidence="1" type="ORF">GGR28_001193</name>
</gene>
<evidence type="ECO:0000313" key="2">
    <source>
        <dbReference type="Proteomes" id="UP000576209"/>
    </source>
</evidence>
<accession>A0A840E0A0</accession>
<evidence type="ECO:0000313" key="1">
    <source>
        <dbReference type="EMBL" id="MBB4078580.1"/>
    </source>
</evidence>
<proteinExistence type="predicted"/>